<feature type="binding site" evidence="3">
    <location>
        <position position="164"/>
    </location>
    <ligand>
        <name>ATP</name>
        <dbReference type="ChEBI" id="CHEBI:30616"/>
    </ligand>
</feature>
<dbReference type="InterPro" id="IPR008513">
    <property type="entry name" value="tRNA(Met)_cyd_acetate_ligase"/>
</dbReference>
<dbReference type="HAMAP" id="MF_01539">
    <property type="entry name" value="TmcAL"/>
    <property type="match status" value="1"/>
</dbReference>
<dbReference type="eggNOG" id="COG1323">
    <property type="taxonomic scope" value="Bacteria"/>
</dbReference>
<reference evidence="4 5" key="1">
    <citation type="journal article" date="2013" name="Genome Announc.">
        <title>Genome Sequence of Sporolactobacillus laevolacticus DSM442, an Efficient Polymer-Grade D-Lactate Producer from Agricultural Waste Cottonseed as a Nitrogen Source.</title>
        <authorList>
            <person name="Wang H."/>
            <person name="Wang L."/>
            <person name="Ju J."/>
            <person name="Yu B."/>
            <person name="Ma Y."/>
        </authorList>
    </citation>
    <scope>NUCLEOTIDE SEQUENCE [LARGE SCALE GENOMIC DNA]</scope>
    <source>
        <strain evidence="4 5">DSM 442</strain>
    </source>
</reference>
<organism evidence="4 5">
    <name type="scientific">Sporolactobacillus laevolacticus DSM 442</name>
    <dbReference type="NCBI Taxonomy" id="1395513"/>
    <lineage>
        <taxon>Bacteria</taxon>
        <taxon>Bacillati</taxon>
        <taxon>Bacillota</taxon>
        <taxon>Bacilli</taxon>
        <taxon>Bacillales</taxon>
        <taxon>Sporolactobacillaceae</taxon>
        <taxon>Sporolactobacillus</taxon>
    </lineage>
</organism>
<feature type="binding site" evidence="3">
    <location>
        <begin position="7"/>
        <end position="20"/>
    </location>
    <ligand>
        <name>ATP</name>
        <dbReference type="ChEBI" id="CHEBI:30616"/>
    </ligand>
</feature>
<dbReference type="RefSeq" id="WP_023508994.1">
    <property type="nucleotide sequence ID" value="NZ_AWTC01000002.1"/>
</dbReference>
<keyword evidence="3" id="KW-0547">Nucleotide-binding</keyword>
<comment type="function">
    <text evidence="3">Catalyzes the formation of N(4)-acetylcytidine (ac(4)C) at the wobble position of elongator tRNA(Met), using acetate and ATP as substrates. First activates an acetate ion to form acetyladenylate (Ac-AMP) and then transfers the acetyl group to tRNA to form ac(4)C34.</text>
</comment>
<dbReference type="PANTHER" id="PTHR37825">
    <property type="entry name" value="TRNA(MET) CYTIDINE ACETATE LIGASE"/>
    <property type="match status" value="1"/>
</dbReference>
<keyword evidence="2 3" id="KW-0819">tRNA processing</keyword>
<evidence type="ECO:0000256" key="1">
    <source>
        <dbReference type="ARBA" id="ARBA00022598"/>
    </source>
</evidence>
<comment type="subcellular location">
    <subcellularLocation>
        <location evidence="3">Cytoplasm</location>
    </subcellularLocation>
</comment>
<name>V6J022_9BACL</name>
<protein>
    <recommendedName>
        <fullName evidence="3">tRNA(Met) cytidine acetate ligase</fullName>
        <ecNumber evidence="3">6.3.4.-</ecNumber>
    </recommendedName>
</protein>
<feature type="binding site" evidence="3">
    <location>
        <position position="189"/>
    </location>
    <ligand>
        <name>ATP</name>
        <dbReference type="ChEBI" id="CHEBI:30616"/>
    </ligand>
</feature>
<keyword evidence="3" id="KW-0067">ATP-binding</keyword>
<dbReference type="GO" id="GO:0005524">
    <property type="term" value="F:ATP binding"/>
    <property type="evidence" value="ECO:0007669"/>
    <property type="project" value="UniProtKB-KW"/>
</dbReference>
<accession>V6J022</accession>
<dbReference type="InterPro" id="IPR014729">
    <property type="entry name" value="Rossmann-like_a/b/a_fold"/>
</dbReference>
<keyword evidence="3" id="KW-0963">Cytoplasm</keyword>
<dbReference type="STRING" id="1395513.P343_03435"/>
<evidence type="ECO:0000256" key="2">
    <source>
        <dbReference type="ARBA" id="ARBA00022694"/>
    </source>
</evidence>
<proteinExistence type="inferred from homology"/>
<gene>
    <name evidence="3" type="primary">tmcAL</name>
    <name evidence="4" type="ORF">P343_03435</name>
</gene>
<dbReference type="GO" id="GO:0016879">
    <property type="term" value="F:ligase activity, forming carbon-nitrogen bonds"/>
    <property type="evidence" value="ECO:0007669"/>
    <property type="project" value="UniProtKB-UniRule"/>
</dbReference>
<dbReference type="PANTHER" id="PTHR37825:SF1">
    <property type="entry name" value="TRNA(MET) CYTIDINE ACETATE LIGASE"/>
    <property type="match status" value="1"/>
</dbReference>
<comment type="caution">
    <text evidence="3">Lacks conserved residue(s) required for the propagation of feature annotation.</text>
</comment>
<dbReference type="EC" id="6.3.4.-" evidence="3"/>
<evidence type="ECO:0000313" key="5">
    <source>
        <dbReference type="Proteomes" id="UP000018296"/>
    </source>
</evidence>
<keyword evidence="3" id="KW-0820">tRNA-binding</keyword>
<evidence type="ECO:0000313" key="4">
    <source>
        <dbReference type="EMBL" id="EST13152.1"/>
    </source>
</evidence>
<sequence>MIISGIVAEYNPFHNGHLYQLNVLRETVHPDVVIAVMSGDFLQRGEPAIVSKWTRTQMALQSGIDLVVELPYVFAVGKADVFARGAIAILDQLGVNQLFFSSESGRIEPFLNTLTLIHDHQDSYDDQLKAALDKGISYPNAHAAAYRHVAQEYKQDLVDLSQPNNSLGFHYIKAIWQRKSTIVPMTVQRKEAGHNDYNFETHTSIASASSIRLHLLQNGSLSAIQNKIPAHVLDTMKKSQDNNLFGDWERFFPFLKYKLLSSKRERLEQIYEMEEGIESRLIACIRKAQTFQEFISAVKTKRYTWARLQRLSAHILTDTLKDDAKMLAAYGEPDYVRLLGMSQKGQAYLSQIRKKTSIPLISKIRTHRSTLLDQDIKAAQLYDYLTGRDQRVDAFTETSHPPVRYDESKRRFIGESW</sequence>
<evidence type="ECO:0000256" key="3">
    <source>
        <dbReference type="HAMAP-Rule" id="MF_01539"/>
    </source>
</evidence>
<dbReference type="Gene3D" id="3.40.50.620">
    <property type="entry name" value="HUPs"/>
    <property type="match status" value="1"/>
</dbReference>
<dbReference type="GO" id="GO:0005737">
    <property type="term" value="C:cytoplasm"/>
    <property type="evidence" value="ECO:0007669"/>
    <property type="project" value="UniProtKB-SubCell"/>
</dbReference>
<keyword evidence="3" id="KW-0694">RNA-binding</keyword>
<dbReference type="GO" id="GO:0006400">
    <property type="term" value="P:tRNA modification"/>
    <property type="evidence" value="ECO:0007669"/>
    <property type="project" value="UniProtKB-UniRule"/>
</dbReference>
<comment type="caution">
    <text evidence="4">The sequence shown here is derived from an EMBL/GenBank/DDBJ whole genome shotgun (WGS) entry which is preliminary data.</text>
</comment>
<dbReference type="SUPFAM" id="SSF52374">
    <property type="entry name" value="Nucleotidylyl transferase"/>
    <property type="match status" value="1"/>
</dbReference>
<dbReference type="NCBIfam" id="NF010191">
    <property type="entry name" value="PRK13670.1"/>
    <property type="match status" value="1"/>
</dbReference>
<keyword evidence="1 3" id="KW-0436">Ligase</keyword>
<dbReference type="Proteomes" id="UP000018296">
    <property type="component" value="Unassembled WGS sequence"/>
</dbReference>
<dbReference type="AlphaFoldDB" id="V6J022"/>
<dbReference type="Pfam" id="PF05636">
    <property type="entry name" value="HIGH_NTase1"/>
    <property type="match status" value="1"/>
</dbReference>
<keyword evidence="5" id="KW-1185">Reference proteome</keyword>
<dbReference type="EMBL" id="AWTC01000002">
    <property type="protein sequence ID" value="EST13152.1"/>
    <property type="molecule type" value="Genomic_DNA"/>
</dbReference>
<comment type="catalytic activity">
    <reaction evidence="3">
        <text>cytidine(34) in elongator tRNA(Met) + acetate + ATP = N(4)-acetylcytidine(34) in elongator tRNA(Met) + AMP + diphosphate</text>
        <dbReference type="Rhea" id="RHEA:58144"/>
        <dbReference type="Rhea" id="RHEA-COMP:10693"/>
        <dbReference type="Rhea" id="RHEA-COMP:10694"/>
        <dbReference type="ChEBI" id="CHEBI:30089"/>
        <dbReference type="ChEBI" id="CHEBI:30616"/>
        <dbReference type="ChEBI" id="CHEBI:33019"/>
        <dbReference type="ChEBI" id="CHEBI:74900"/>
        <dbReference type="ChEBI" id="CHEBI:82748"/>
        <dbReference type="ChEBI" id="CHEBI:456215"/>
    </reaction>
</comment>
<dbReference type="PATRIC" id="fig|1395513.3.peg.698"/>
<comment type="similarity">
    <text evidence="3">Belongs to the TmcAL family.</text>
</comment>
<dbReference type="GO" id="GO:0000049">
    <property type="term" value="F:tRNA binding"/>
    <property type="evidence" value="ECO:0007669"/>
    <property type="project" value="UniProtKB-KW"/>
</dbReference>
<dbReference type="OrthoDB" id="9769796at2"/>